<sequence length="50" mass="5631">MTDMLEPFWSETLMKCSRDFPVGRSFAARIRPAFKIAGGRKLAPAELNES</sequence>
<organism evidence="1 2">
    <name type="scientific">Bradyrhizobium ontarionense</name>
    <dbReference type="NCBI Taxonomy" id="2898149"/>
    <lineage>
        <taxon>Bacteria</taxon>
        <taxon>Pseudomonadati</taxon>
        <taxon>Pseudomonadota</taxon>
        <taxon>Alphaproteobacteria</taxon>
        <taxon>Hyphomicrobiales</taxon>
        <taxon>Nitrobacteraceae</taxon>
        <taxon>Bradyrhizobium</taxon>
    </lineage>
</organism>
<evidence type="ECO:0000313" key="2">
    <source>
        <dbReference type="Proteomes" id="UP001431010"/>
    </source>
</evidence>
<dbReference type="Proteomes" id="UP001431010">
    <property type="component" value="Chromosome"/>
</dbReference>
<dbReference type="EMBL" id="CP088156">
    <property type="protein sequence ID" value="UFZ06096.1"/>
    <property type="molecule type" value="Genomic_DNA"/>
</dbReference>
<dbReference type="RefSeq" id="WP_231324877.1">
    <property type="nucleotide sequence ID" value="NZ_CP088156.1"/>
</dbReference>
<keyword evidence="2" id="KW-1185">Reference proteome</keyword>
<protein>
    <submittedName>
        <fullName evidence="1">Uncharacterized protein</fullName>
    </submittedName>
</protein>
<name>A0ABY3RFL0_9BRAD</name>
<reference evidence="1" key="1">
    <citation type="journal article" date="2024" name="Antonie Van Leeuwenhoek">
        <title>Bradyrhizobium ontarionense sp. nov., a novel bacterial symbiont isolated from Aeschynomene indica (Indian jointvetch), harbours photosynthesis, nitrogen fixation and nitrous oxide (N2O) reductase genes.</title>
        <authorList>
            <person name="Bromfield E.S.P."/>
            <person name="Cloutier S."/>
        </authorList>
    </citation>
    <scope>NUCLEOTIDE SEQUENCE</scope>
    <source>
        <strain evidence="1">A19</strain>
    </source>
</reference>
<accession>A0ABY3RFL0</accession>
<gene>
    <name evidence="1" type="ORF">LQG66_07270</name>
</gene>
<evidence type="ECO:0000313" key="1">
    <source>
        <dbReference type="EMBL" id="UFZ06096.1"/>
    </source>
</evidence>
<proteinExistence type="predicted"/>